<feature type="transmembrane region" description="Helical" evidence="6">
    <location>
        <begin position="385"/>
        <end position="403"/>
    </location>
</feature>
<gene>
    <name evidence="8" type="ORF">L798_12693</name>
</gene>
<evidence type="ECO:0000259" key="7">
    <source>
        <dbReference type="Pfam" id="PF00916"/>
    </source>
</evidence>
<feature type="region of interest" description="Disordered" evidence="5">
    <location>
        <begin position="674"/>
        <end position="704"/>
    </location>
</feature>
<keyword evidence="4 6" id="KW-0472">Membrane</keyword>
<evidence type="ECO:0000256" key="4">
    <source>
        <dbReference type="ARBA" id="ARBA00023136"/>
    </source>
</evidence>
<keyword evidence="2 6" id="KW-0812">Transmembrane</keyword>
<feature type="transmembrane region" description="Helical" evidence="6">
    <location>
        <begin position="90"/>
        <end position="109"/>
    </location>
</feature>
<evidence type="ECO:0000256" key="1">
    <source>
        <dbReference type="ARBA" id="ARBA00004141"/>
    </source>
</evidence>
<dbReference type="EMBL" id="KK852498">
    <property type="protein sequence ID" value="KDR22565.1"/>
    <property type="molecule type" value="Genomic_DNA"/>
</dbReference>
<proteinExistence type="predicted"/>
<feature type="transmembrane region" description="Helical" evidence="6">
    <location>
        <begin position="121"/>
        <end position="144"/>
    </location>
</feature>
<organism evidence="8 9">
    <name type="scientific">Zootermopsis nevadensis</name>
    <name type="common">Dampwood termite</name>
    <dbReference type="NCBI Taxonomy" id="136037"/>
    <lineage>
        <taxon>Eukaryota</taxon>
        <taxon>Metazoa</taxon>
        <taxon>Ecdysozoa</taxon>
        <taxon>Arthropoda</taxon>
        <taxon>Hexapoda</taxon>
        <taxon>Insecta</taxon>
        <taxon>Pterygota</taxon>
        <taxon>Neoptera</taxon>
        <taxon>Polyneoptera</taxon>
        <taxon>Dictyoptera</taxon>
        <taxon>Blattodea</taxon>
        <taxon>Blattoidea</taxon>
        <taxon>Termitoidae</taxon>
        <taxon>Termopsidae</taxon>
        <taxon>Zootermopsis</taxon>
    </lineage>
</organism>
<evidence type="ECO:0000256" key="3">
    <source>
        <dbReference type="ARBA" id="ARBA00022989"/>
    </source>
</evidence>
<dbReference type="GO" id="GO:0016020">
    <property type="term" value="C:membrane"/>
    <property type="evidence" value="ECO:0007669"/>
    <property type="project" value="UniProtKB-SubCell"/>
</dbReference>
<name>A0A067RPK8_ZOONE</name>
<dbReference type="PANTHER" id="PTHR11814">
    <property type="entry name" value="SULFATE TRANSPORTER"/>
    <property type="match status" value="1"/>
</dbReference>
<dbReference type="InterPro" id="IPR001902">
    <property type="entry name" value="SLC26A/SulP_fam"/>
</dbReference>
<dbReference type="AlphaFoldDB" id="A0A067RPK8"/>
<feature type="transmembrane region" description="Helical" evidence="6">
    <location>
        <begin position="165"/>
        <end position="185"/>
    </location>
</feature>
<dbReference type="InParanoid" id="A0A067RPK8"/>
<evidence type="ECO:0000256" key="6">
    <source>
        <dbReference type="SAM" id="Phobius"/>
    </source>
</evidence>
<sequence length="704" mass="76590">MWSAGRPRKERLRSLSAAGVELEAAPVSSRQVSGSTDNFVHQLNAFRMSLPATVGSFENNRTAWMKRLKASVYRCVPVLSWMPLYNSDKFICDLIAGVTVGLTVIPQSLAYATLAGLEPQYGLYSAFVGCFVYVVFGSCKDITIGPTALMALMTYQQIIGRNVDFAILLCFLTGCVQLLMAVLHLGVLVDFISIPVTVGFTSATSVIIACSQLKGLLGLRFKANGFLDTLSKVCNHIPETKLWDATLGFTCIGVLLLLRKIKDIKLGPEGGKPNKRQKAIMKTLWLISTARNVFVVVICSFIAYNLHTEDEESPFILTGTVRSGLPPFALPPFSTVLRNQTYSFADMCSELGSSIVLVPIIGVLGNVAIAKAFSSGDSVDATQELLTLGICNLLGSFASSFPVTGSFSRSAVNHASGVRTPFGGFYTGVLILLALGLLTPYFYFIPKASLAAVIICAVIFMIEYEVVKPMWKSSRKDLIPTFVTFITCLVVGVEYGILIGVGINLVFLLYPSARPTMHVEKSTTNSGVEYLLVTPGNSLYFPAVDFIRTSVGKAAVKQGSSQLPVVVDCRFILGADFTAAKGIAALIEDFNKRKQPIYFYNTRPSVIAVFKGASLEEFVHFRSEDELDFILQSFSNNHHLPKRTEVEERSLLVEMKECPSFELSFAGGVACKSADDSNIRKSGSNDSSTPLLEKSETSPEILKV</sequence>
<dbReference type="Gene3D" id="3.30.750.24">
    <property type="entry name" value="STAS domain"/>
    <property type="match status" value="1"/>
</dbReference>
<dbReference type="CDD" id="cd07042">
    <property type="entry name" value="STAS_SulP_like_sulfate_transporter"/>
    <property type="match status" value="1"/>
</dbReference>
<feature type="transmembrane region" description="Helical" evidence="6">
    <location>
        <begin position="351"/>
        <end position="373"/>
    </location>
</feature>
<keyword evidence="3 6" id="KW-1133">Transmembrane helix</keyword>
<feature type="transmembrane region" description="Helical" evidence="6">
    <location>
        <begin position="191"/>
        <end position="210"/>
    </location>
</feature>
<feature type="transmembrane region" description="Helical" evidence="6">
    <location>
        <begin position="450"/>
        <end position="467"/>
    </location>
</feature>
<evidence type="ECO:0000256" key="5">
    <source>
        <dbReference type="SAM" id="MobiDB-lite"/>
    </source>
</evidence>
<feature type="compositionally biased region" description="Basic and acidic residues" evidence="5">
    <location>
        <begin position="693"/>
        <end position="704"/>
    </location>
</feature>
<feature type="compositionally biased region" description="Polar residues" evidence="5">
    <location>
        <begin position="680"/>
        <end position="690"/>
    </location>
</feature>
<feature type="transmembrane region" description="Helical" evidence="6">
    <location>
        <begin position="479"/>
        <end position="510"/>
    </location>
</feature>
<comment type="subcellular location">
    <subcellularLocation>
        <location evidence="1">Membrane</location>
        <topology evidence="1">Multi-pass membrane protein</topology>
    </subcellularLocation>
</comment>
<dbReference type="OMA" id="TGPMSVT"/>
<evidence type="ECO:0000313" key="8">
    <source>
        <dbReference type="EMBL" id="KDR22565.1"/>
    </source>
</evidence>
<feature type="domain" description="SLC26A/SulP transporter" evidence="7">
    <location>
        <begin position="90"/>
        <end position="482"/>
    </location>
</feature>
<reference evidence="8 9" key="1">
    <citation type="journal article" date="2014" name="Nat. Commun.">
        <title>Molecular traces of alternative social organization in a termite genome.</title>
        <authorList>
            <person name="Terrapon N."/>
            <person name="Li C."/>
            <person name="Robertson H.M."/>
            <person name="Ji L."/>
            <person name="Meng X."/>
            <person name="Booth W."/>
            <person name="Chen Z."/>
            <person name="Childers C.P."/>
            <person name="Glastad K.M."/>
            <person name="Gokhale K."/>
            <person name="Gowin J."/>
            <person name="Gronenberg W."/>
            <person name="Hermansen R.A."/>
            <person name="Hu H."/>
            <person name="Hunt B.G."/>
            <person name="Huylmans A.K."/>
            <person name="Khalil S.M."/>
            <person name="Mitchell R.D."/>
            <person name="Munoz-Torres M.C."/>
            <person name="Mustard J.A."/>
            <person name="Pan H."/>
            <person name="Reese J.T."/>
            <person name="Scharf M.E."/>
            <person name="Sun F."/>
            <person name="Vogel H."/>
            <person name="Xiao J."/>
            <person name="Yang W."/>
            <person name="Yang Z."/>
            <person name="Yang Z."/>
            <person name="Zhou J."/>
            <person name="Zhu J."/>
            <person name="Brent C.S."/>
            <person name="Elsik C.G."/>
            <person name="Goodisman M.A."/>
            <person name="Liberles D.A."/>
            <person name="Roe R.M."/>
            <person name="Vargo E.L."/>
            <person name="Vilcinskas A."/>
            <person name="Wang J."/>
            <person name="Bornberg-Bauer E."/>
            <person name="Korb J."/>
            <person name="Zhang G."/>
            <person name="Liebig J."/>
        </authorList>
    </citation>
    <scope>NUCLEOTIDE SEQUENCE [LARGE SCALE GENOMIC DNA]</scope>
    <source>
        <tissue evidence="8">Whole organism</tissue>
    </source>
</reference>
<dbReference type="eggNOG" id="KOG0236">
    <property type="taxonomic scope" value="Eukaryota"/>
</dbReference>
<accession>A0A067RPK8</accession>
<evidence type="ECO:0000256" key="2">
    <source>
        <dbReference type="ARBA" id="ARBA00022692"/>
    </source>
</evidence>
<protein>
    <submittedName>
        <fullName evidence="8">Sodium-independent sulfate anion transporter</fullName>
    </submittedName>
</protein>
<dbReference type="InterPro" id="IPR036513">
    <property type="entry name" value="STAS_dom_sf"/>
</dbReference>
<dbReference type="InterPro" id="IPR011547">
    <property type="entry name" value="SLC26A/SulP_dom"/>
</dbReference>
<keyword evidence="9" id="KW-1185">Reference proteome</keyword>
<dbReference type="Pfam" id="PF00916">
    <property type="entry name" value="Sulfate_transp"/>
    <property type="match status" value="1"/>
</dbReference>
<dbReference type="GO" id="GO:0055085">
    <property type="term" value="P:transmembrane transport"/>
    <property type="evidence" value="ECO:0007669"/>
    <property type="project" value="InterPro"/>
</dbReference>
<feature type="transmembrane region" description="Helical" evidence="6">
    <location>
        <begin position="423"/>
        <end position="443"/>
    </location>
</feature>
<evidence type="ECO:0000313" key="9">
    <source>
        <dbReference type="Proteomes" id="UP000027135"/>
    </source>
</evidence>
<feature type="transmembrane region" description="Helical" evidence="6">
    <location>
        <begin position="284"/>
        <end position="304"/>
    </location>
</feature>
<dbReference type="STRING" id="136037.A0A067RPK8"/>
<dbReference type="Proteomes" id="UP000027135">
    <property type="component" value="Unassembled WGS sequence"/>
</dbReference>